<gene>
    <name evidence="3" type="ORF">PHYBLDRAFT_66702</name>
</gene>
<dbReference type="InterPro" id="IPR021346">
    <property type="entry name" value="Tma16"/>
</dbReference>
<protein>
    <recommendedName>
        <fullName evidence="5">Translation machinery-associated protein 16</fullName>
    </recommendedName>
</protein>
<comment type="similarity">
    <text evidence="1">Belongs to the TMA16 family.</text>
</comment>
<sequence length="205" mass="23550">MPNNKRHTLKTIKNREECHPSSRKARQLTRVFLRKERLDQRSTERSNSNPKAERWMWFRYALDESLPLATMKEMHDLVEMYLERNNDELAKLVKDRQIGGRRPKTKRELLLLALIESERAEYKSGFEVPDMTNGKTLKLLRDWDGDNNSMARMHSIRISAPTNPIIADATMEGVTSSVNAKTTADADADANNATTTKSTIDAMEE</sequence>
<dbReference type="PANTHER" id="PTHR13349:SF2">
    <property type="entry name" value="TRANSLATION MACHINERY-ASSOCIATED PROTEIN 16"/>
    <property type="match status" value="1"/>
</dbReference>
<proteinExistence type="inferred from homology"/>
<dbReference type="RefSeq" id="XP_018287371.1">
    <property type="nucleotide sequence ID" value="XM_018441676.1"/>
</dbReference>
<evidence type="ECO:0000313" key="3">
    <source>
        <dbReference type="EMBL" id="OAD69331.1"/>
    </source>
</evidence>
<dbReference type="InParanoid" id="A0A162ZVR2"/>
<accession>A0A162ZVR2</accession>
<dbReference type="PANTHER" id="PTHR13349">
    <property type="entry name" value="TRANSLATION MACHINERY-ASSOCIATED PROTEIN 16"/>
    <property type="match status" value="1"/>
</dbReference>
<feature type="compositionally biased region" description="Low complexity" evidence="2">
    <location>
        <begin position="182"/>
        <end position="197"/>
    </location>
</feature>
<dbReference type="GeneID" id="29002582"/>
<dbReference type="Pfam" id="PF11176">
    <property type="entry name" value="Tma16"/>
    <property type="match status" value="1"/>
</dbReference>
<name>A0A162ZVR2_PHYB8</name>
<evidence type="ECO:0000313" key="4">
    <source>
        <dbReference type="Proteomes" id="UP000077315"/>
    </source>
</evidence>
<dbReference type="AlphaFoldDB" id="A0A162ZVR2"/>
<reference evidence="4" key="1">
    <citation type="submission" date="2015-06" db="EMBL/GenBank/DDBJ databases">
        <title>Expansion of signal transduction pathways in fungi by whole-genome duplication.</title>
        <authorList>
            <consortium name="DOE Joint Genome Institute"/>
            <person name="Corrochano L.M."/>
            <person name="Kuo A."/>
            <person name="Marcet-Houben M."/>
            <person name="Polaino S."/>
            <person name="Salamov A."/>
            <person name="Villalobos J.M."/>
            <person name="Alvarez M.I."/>
            <person name="Avalos J."/>
            <person name="Benito E.P."/>
            <person name="Benoit I."/>
            <person name="Burger G."/>
            <person name="Camino L.P."/>
            <person name="Canovas D."/>
            <person name="Cerda-Olmedo E."/>
            <person name="Cheng J.-F."/>
            <person name="Dominguez A."/>
            <person name="Elias M."/>
            <person name="Eslava A.P."/>
            <person name="Glaser F."/>
            <person name="Grimwood J."/>
            <person name="Gutierrez G."/>
            <person name="Heitman J."/>
            <person name="Henrissat B."/>
            <person name="Iturriaga E.A."/>
            <person name="Lang B.F."/>
            <person name="Lavin J.L."/>
            <person name="Lee S."/>
            <person name="Li W."/>
            <person name="Lindquist E."/>
            <person name="Lopez-Garcia S."/>
            <person name="Luque E.M."/>
            <person name="Marcos A.T."/>
            <person name="Martin J."/>
            <person name="McCluskey K."/>
            <person name="Medina H.R."/>
            <person name="Miralles-Duran A."/>
            <person name="Miyazaki A."/>
            <person name="Munoz-Torres E."/>
            <person name="Oguiza J.A."/>
            <person name="Ohm R."/>
            <person name="Olmedo M."/>
            <person name="Orejas M."/>
            <person name="Ortiz-Castellanos L."/>
            <person name="Pisabarro A.G."/>
            <person name="Rodriguez-Romero J."/>
            <person name="Ruiz-Herrera J."/>
            <person name="Ruiz-Vazquez R."/>
            <person name="Sanz C."/>
            <person name="Schackwitz W."/>
            <person name="Schmutz J."/>
            <person name="Shahriari M."/>
            <person name="Shelest E."/>
            <person name="Silva-Franco F."/>
            <person name="Soanes D."/>
            <person name="Syed K."/>
            <person name="Tagua V.G."/>
            <person name="Talbot N.J."/>
            <person name="Thon M."/>
            <person name="De vries R.P."/>
            <person name="Wiebenga A."/>
            <person name="Yadav J.S."/>
            <person name="Braun E.L."/>
            <person name="Baker S."/>
            <person name="Garre V."/>
            <person name="Horwitz B."/>
            <person name="Torres-Martinez S."/>
            <person name="Idnurm A."/>
            <person name="Herrera-Estrella A."/>
            <person name="Gabaldon T."/>
            <person name="Grigoriev I.V."/>
        </authorList>
    </citation>
    <scope>NUCLEOTIDE SEQUENCE [LARGE SCALE GENOMIC DNA]</scope>
    <source>
        <strain evidence="4">NRRL 1555(-)</strain>
    </source>
</reference>
<evidence type="ECO:0000256" key="1">
    <source>
        <dbReference type="ARBA" id="ARBA00034127"/>
    </source>
</evidence>
<dbReference type="OrthoDB" id="270284at2759"/>
<dbReference type="Gene3D" id="1.20.1440.170">
    <property type="entry name" value="Translation machinery-associated protein 16-like"/>
    <property type="match status" value="1"/>
</dbReference>
<dbReference type="EMBL" id="KV440992">
    <property type="protein sequence ID" value="OAD69331.1"/>
    <property type="molecule type" value="Genomic_DNA"/>
</dbReference>
<organism evidence="3 4">
    <name type="scientific">Phycomyces blakesleeanus (strain ATCC 8743b / DSM 1359 / FGSC 10004 / NBRC 33097 / NRRL 1555)</name>
    <dbReference type="NCBI Taxonomy" id="763407"/>
    <lineage>
        <taxon>Eukaryota</taxon>
        <taxon>Fungi</taxon>
        <taxon>Fungi incertae sedis</taxon>
        <taxon>Mucoromycota</taxon>
        <taxon>Mucoromycotina</taxon>
        <taxon>Mucoromycetes</taxon>
        <taxon>Mucorales</taxon>
        <taxon>Phycomycetaceae</taxon>
        <taxon>Phycomyces</taxon>
    </lineage>
</organism>
<keyword evidence="4" id="KW-1185">Reference proteome</keyword>
<dbReference type="VEuPathDB" id="FungiDB:PHYBLDRAFT_66702"/>
<evidence type="ECO:0008006" key="5">
    <source>
        <dbReference type="Google" id="ProtNLM"/>
    </source>
</evidence>
<dbReference type="GO" id="GO:0005634">
    <property type="term" value="C:nucleus"/>
    <property type="evidence" value="ECO:0007669"/>
    <property type="project" value="TreeGrafter"/>
</dbReference>
<evidence type="ECO:0000256" key="2">
    <source>
        <dbReference type="SAM" id="MobiDB-lite"/>
    </source>
</evidence>
<dbReference type="InterPro" id="IPR038356">
    <property type="entry name" value="Tma16_sf"/>
</dbReference>
<dbReference type="STRING" id="763407.A0A162ZVR2"/>
<dbReference type="Proteomes" id="UP000077315">
    <property type="component" value="Unassembled WGS sequence"/>
</dbReference>
<feature type="region of interest" description="Disordered" evidence="2">
    <location>
        <begin position="182"/>
        <end position="205"/>
    </location>
</feature>